<accession>A0A2A2JFE7</accession>
<name>A0A2A2JFE7_9BILA</name>
<dbReference type="AlphaFoldDB" id="A0A2A2JFE7"/>
<evidence type="ECO:0000313" key="2">
    <source>
        <dbReference type="EMBL" id="PAV60289.1"/>
    </source>
</evidence>
<keyword evidence="3" id="KW-1185">Reference proteome</keyword>
<reference evidence="2 3" key="1">
    <citation type="journal article" date="2017" name="Curr. Biol.">
        <title>Genome architecture and evolution of a unichromosomal asexual nematode.</title>
        <authorList>
            <person name="Fradin H."/>
            <person name="Zegar C."/>
            <person name="Gutwein M."/>
            <person name="Lucas J."/>
            <person name="Kovtun M."/>
            <person name="Corcoran D."/>
            <person name="Baugh L.R."/>
            <person name="Kiontke K."/>
            <person name="Gunsalus K."/>
            <person name="Fitch D.H."/>
            <person name="Piano F."/>
        </authorList>
    </citation>
    <scope>NUCLEOTIDE SEQUENCE [LARGE SCALE GENOMIC DNA]</scope>
    <source>
        <strain evidence="2">PF1309</strain>
    </source>
</reference>
<protein>
    <submittedName>
        <fullName evidence="2">Uncharacterized protein</fullName>
    </submittedName>
</protein>
<gene>
    <name evidence="2" type="ORF">WR25_19171</name>
</gene>
<evidence type="ECO:0000256" key="1">
    <source>
        <dbReference type="SAM" id="Phobius"/>
    </source>
</evidence>
<proteinExistence type="predicted"/>
<evidence type="ECO:0000313" key="3">
    <source>
        <dbReference type="Proteomes" id="UP000218231"/>
    </source>
</evidence>
<keyword evidence="1" id="KW-0472">Membrane</keyword>
<organism evidence="2 3">
    <name type="scientific">Diploscapter pachys</name>
    <dbReference type="NCBI Taxonomy" id="2018661"/>
    <lineage>
        <taxon>Eukaryota</taxon>
        <taxon>Metazoa</taxon>
        <taxon>Ecdysozoa</taxon>
        <taxon>Nematoda</taxon>
        <taxon>Chromadorea</taxon>
        <taxon>Rhabditida</taxon>
        <taxon>Rhabditina</taxon>
        <taxon>Rhabditomorpha</taxon>
        <taxon>Rhabditoidea</taxon>
        <taxon>Rhabditidae</taxon>
        <taxon>Diploscapter</taxon>
    </lineage>
</organism>
<keyword evidence="1" id="KW-0812">Transmembrane</keyword>
<keyword evidence="1" id="KW-1133">Transmembrane helix</keyword>
<sequence>MSAISDTSWLLLSSPIILMAILIVFSSMGVWIEKEAVKRRRIQQEREERLSMLKKMSAQQTGEFKQ</sequence>
<dbReference type="EMBL" id="LIAE01010475">
    <property type="protein sequence ID" value="PAV60289.1"/>
    <property type="molecule type" value="Genomic_DNA"/>
</dbReference>
<comment type="caution">
    <text evidence="2">The sequence shown here is derived from an EMBL/GenBank/DDBJ whole genome shotgun (WGS) entry which is preliminary data.</text>
</comment>
<dbReference type="Proteomes" id="UP000218231">
    <property type="component" value="Unassembled WGS sequence"/>
</dbReference>
<feature type="transmembrane region" description="Helical" evidence="1">
    <location>
        <begin position="12"/>
        <end position="32"/>
    </location>
</feature>